<dbReference type="PRINTS" id="PR00146">
    <property type="entry name" value="DHPICSNTHASE"/>
</dbReference>
<protein>
    <submittedName>
        <fullName evidence="4">Dihydrodipicolinate synthase family protein</fullName>
    </submittedName>
</protein>
<dbReference type="PANTHER" id="PTHR42849:SF1">
    <property type="entry name" value="N-ACETYLNEURAMINATE LYASE"/>
    <property type="match status" value="1"/>
</dbReference>
<dbReference type="EMBL" id="BAAAAF010000004">
    <property type="protein sequence ID" value="GAA0035565.1"/>
    <property type="molecule type" value="Genomic_DNA"/>
</dbReference>
<dbReference type="SUPFAM" id="SSF51569">
    <property type="entry name" value="Aldolase"/>
    <property type="match status" value="1"/>
</dbReference>
<gene>
    <name evidence="4" type="ORF">NCCP602_15260</name>
</gene>
<sequence>MTDQFTGVLAAALTPFTADASAVDIAGIRRQVEHIVAGGVNGLVPGGSTGEFTALTTEERTVVNRAYIEAAAGRVPVIAGTGALSTAETIALTQDAAEAGAAAAMIVPPFYDVLSFPELLAHYAAVTAAVDLPIMYYNIPAATGIELSAEEFGELGRVTGVTCFKDTGGDFPKLTRVHFDQSEDITALNGWDTLTFAAFALGARAGVWGAASVIPQLCSDLHRALVVDRDLDRGRALWALINPICVFLETHNYACAIKTGARLVGVDAGPTRRPILPLPDADVEEFRVLLRDAGAEVVA</sequence>
<evidence type="ECO:0000256" key="2">
    <source>
        <dbReference type="ARBA" id="ARBA00023270"/>
    </source>
</evidence>
<dbReference type="PIRSF" id="PIRSF001365">
    <property type="entry name" value="DHDPS"/>
    <property type="match status" value="1"/>
</dbReference>
<reference evidence="4 5" key="1">
    <citation type="submission" date="2024-01" db="EMBL/GenBank/DDBJ databases">
        <title>Characterization of antibiotic resistant novel bacterial strains and their environmental applications.</title>
        <authorList>
            <person name="Manzoor S."/>
            <person name="Abbas S."/>
            <person name="Arshad M."/>
            <person name="Ahmed I."/>
        </authorList>
    </citation>
    <scope>NUCLEOTIDE SEQUENCE [LARGE SCALE GENOMIC DNA]</scope>
    <source>
        <strain evidence="4 5">NCCP-602</strain>
    </source>
</reference>
<keyword evidence="5" id="KW-1185">Reference proteome</keyword>
<organism evidence="4 5">
    <name type="scientific">Brevibacterium metallidurans</name>
    <dbReference type="NCBI Taxonomy" id="1482676"/>
    <lineage>
        <taxon>Bacteria</taxon>
        <taxon>Bacillati</taxon>
        <taxon>Actinomycetota</taxon>
        <taxon>Actinomycetes</taxon>
        <taxon>Micrococcales</taxon>
        <taxon>Brevibacteriaceae</taxon>
        <taxon>Brevibacterium</taxon>
    </lineage>
</organism>
<dbReference type="CDD" id="cd00408">
    <property type="entry name" value="DHDPS-like"/>
    <property type="match status" value="1"/>
</dbReference>
<dbReference type="SMART" id="SM01130">
    <property type="entry name" value="DHDPS"/>
    <property type="match status" value="1"/>
</dbReference>
<evidence type="ECO:0000256" key="3">
    <source>
        <dbReference type="PIRNR" id="PIRNR001365"/>
    </source>
</evidence>
<dbReference type="InterPro" id="IPR002220">
    <property type="entry name" value="DapA-like"/>
</dbReference>
<dbReference type="InterPro" id="IPR020624">
    <property type="entry name" value="Schiff_base-form_aldolases_CS"/>
</dbReference>
<dbReference type="PROSITE" id="PS00665">
    <property type="entry name" value="DHDPS_1"/>
    <property type="match status" value="1"/>
</dbReference>
<name>A0ABN0SMZ6_9MICO</name>
<dbReference type="Gene3D" id="3.20.20.70">
    <property type="entry name" value="Aldolase class I"/>
    <property type="match status" value="1"/>
</dbReference>
<dbReference type="Pfam" id="PF00701">
    <property type="entry name" value="DHDPS"/>
    <property type="match status" value="1"/>
</dbReference>
<dbReference type="RefSeq" id="WP_339392443.1">
    <property type="nucleotide sequence ID" value="NZ_BAAAAF010000004.1"/>
</dbReference>
<dbReference type="Proteomes" id="UP001498238">
    <property type="component" value="Unassembled WGS sequence"/>
</dbReference>
<accession>A0ABN0SMZ6</accession>
<evidence type="ECO:0000256" key="1">
    <source>
        <dbReference type="ARBA" id="ARBA00023239"/>
    </source>
</evidence>
<dbReference type="InterPro" id="IPR013785">
    <property type="entry name" value="Aldolase_TIM"/>
</dbReference>
<evidence type="ECO:0000313" key="4">
    <source>
        <dbReference type="EMBL" id="GAA0035565.1"/>
    </source>
</evidence>
<proteinExistence type="inferred from homology"/>
<keyword evidence="2" id="KW-0704">Schiff base</keyword>
<dbReference type="PANTHER" id="PTHR42849">
    <property type="entry name" value="N-ACETYLNEURAMINATE LYASE"/>
    <property type="match status" value="1"/>
</dbReference>
<comment type="caution">
    <text evidence="4">The sequence shown here is derived from an EMBL/GenBank/DDBJ whole genome shotgun (WGS) entry which is preliminary data.</text>
</comment>
<evidence type="ECO:0000313" key="5">
    <source>
        <dbReference type="Proteomes" id="UP001498238"/>
    </source>
</evidence>
<comment type="similarity">
    <text evidence="3">Belongs to the DapA family.</text>
</comment>
<keyword evidence="1 3" id="KW-0456">Lyase</keyword>